<protein>
    <submittedName>
        <fullName evidence="2">DUF3017 domain-containing protein</fullName>
    </submittedName>
</protein>
<keyword evidence="1" id="KW-0812">Transmembrane</keyword>
<name>A0A5C5UG01_9CORY</name>
<reference evidence="2 3" key="1">
    <citation type="submission" date="2019-08" db="EMBL/GenBank/DDBJ databases">
        <authorList>
            <person name="Lei W."/>
        </authorList>
    </citation>
    <scope>NUCLEOTIDE SEQUENCE [LARGE SCALE GENOMIC DNA]</scope>
    <source>
        <strain evidence="2 3">CCUG 58627</strain>
    </source>
</reference>
<comment type="caution">
    <text evidence="2">The sequence shown here is derived from an EMBL/GenBank/DDBJ whole genome shotgun (WGS) entry which is preliminary data.</text>
</comment>
<dbReference type="OrthoDB" id="4411540at2"/>
<sequence>MTLNPHDKDLEPAPLPVRLQRIGVVLFVLGLVAAAGFLATEHWRRATFTLGCCLLWLAGLRMSCDSAVLGVLAVRSQRFDAAFCLTVGGSMMFLAGTVDSLGS</sequence>
<dbReference type="RefSeq" id="WP_146324679.1">
    <property type="nucleotide sequence ID" value="NZ_BAABLR010000008.1"/>
</dbReference>
<dbReference type="AlphaFoldDB" id="A0A5C5UG01"/>
<proteinExistence type="predicted"/>
<evidence type="ECO:0000256" key="1">
    <source>
        <dbReference type="SAM" id="Phobius"/>
    </source>
</evidence>
<keyword evidence="3" id="KW-1185">Reference proteome</keyword>
<feature type="transmembrane region" description="Helical" evidence="1">
    <location>
        <begin position="21"/>
        <end position="40"/>
    </location>
</feature>
<evidence type="ECO:0000313" key="2">
    <source>
        <dbReference type="EMBL" id="TWT24472.1"/>
    </source>
</evidence>
<accession>A0A5C5UG01</accession>
<dbReference type="InterPro" id="IPR021385">
    <property type="entry name" value="DUF3017"/>
</dbReference>
<gene>
    <name evidence="2" type="ORF">FRX94_08385</name>
</gene>
<organism evidence="2 3">
    <name type="scientific">Corynebacterium canis</name>
    <dbReference type="NCBI Taxonomy" id="679663"/>
    <lineage>
        <taxon>Bacteria</taxon>
        <taxon>Bacillati</taxon>
        <taxon>Actinomycetota</taxon>
        <taxon>Actinomycetes</taxon>
        <taxon>Mycobacteriales</taxon>
        <taxon>Corynebacteriaceae</taxon>
        <taxon>Corynebacterium</taxon>
    </lineage>
</organism>
<dbReference type="EMBL" id="VOHM01000017">
    <property type="protein sequence ID" value="TWT24472.1"/>
    <property type="molecule type" value="Genomic_DNA"/>
</dbReference>
<feature type="transmembrane region" description="Helical" evidence="1">
    <location>
        <begin position="81"/>
        <end position="98"/>
    </location>
</feature>
<evidence type="ECO:0000313" key="3">
    <source>
        <dbReference type="Proteomes" id="UP000320791"/>
    </source>
</evidence>
<keyword evidence="1" id="KW-0472">Membrane</keyword>
<dbReference type="Proteomes" id="UP000320791">
    <property type="component" value="Unassembled WGS sequence"/>
</dbReference>
<keyword evidence="1" id="KW-1133">Transmembrane helix</keyword>
<dbReference type="Pfam" id="PF11222">
    <property type="entry name" value="DUF3017"/>
    <property type="match status" value="1"/>
</dbReference>